<organism evidence="3 4">
    <name type="scientific">Psilocybe cf. subviscida</name>
    <dbReference type="NCBI Taxonomy" id="2480587"/>
    <lineage>
        <taxon>Eukaryota</taxon>
        <taxon>Fungi</taxon>
        <taxon>Dikarya</taxon>
        <taxon>Basidiomycota</taxon>
        <taxon>Agaricomycotina</taxon>
        <taxon>Agaricomycetes</taxon>
        <taxon>Agaricomycetidae</taxon>
        <taxon>Agaricales</taxon>
        <taxon>Agaricineae</taxon>
        <taxon>Strophariaceae</taxon>
        <taxon>Psilocybe</taxon>
    </lineage>
</organism>
<keyword evidence="1" id="KW-0596">Phosphopantetheine</keyword>
<evidence type="ECO:0008006" key="5">
    <source>
        <dbReference type="Google" id="ProtNLM"/>
    </source>
</evidence>
<evidence type="ECO:0000256" key="1">
    <source>
        <dbReference type="ARBA" id="ARBA00022450"/>
    </source>
</evidence>
<evidence type="ECO:0000313" key="3">
    <source>
        <dbReference type="EMBL" id="KAF5322707.1"/>
    </source>
</evidence>
<dbReference type="AlphaFoldDB" id="A0A8H5F3Y4"/>
<protein>
    <recommendedName>
        <fullName evidence="5">Carrier domain-containing protein</fullName>
    </recommendedName>
</protein>
<keyword evidence="2" id="KW-0597">Phosphoprotein</keyword>
<accession>A0A8H5F3Y4</accession>
<dbReference type="PANTHER" id="PTHR43439:SF2">
    <property type="entry name" value="ENZYME, PUTATIVE (JCVI)-RELATED"/>
    <property type="match status" value="1"/>
</dbReference>
<dbReference type="Gene3D" id="3.40.50.1820">
    <property type="entry name" value="alpha/beta hydrolase"/>
    <property type="match status" value="1"/>
</dbReference>
<dbReference type="InterPro" id="IPR051414">
    <property type="entry name" value="Adenylate-forming_Reductase"/>
</dbReference>
<dbReference type="PANTHER" id="PTHR43439">
    <property type="entry name" value="PHENYLACETATE-COENZYME A LIGASE"/>
    <property type="match status" value="1"/>
</dbReference>
<dbReference type="Proteomes" id="UP000567179">
    <property type="component" value="Unassembled WGS sequence"/>
</dbReference>
<evidence type="ECO:0000256" key="2">
    <source>
        <dbReference type="ARBA" id="ARBA00022553"/>
    </source>
</evidence>
<gene>
    <name evidence="3" type="ORF">D9619_000350</name>
</gene>
<dbReference type="InterPro" id="IPR029058">
    <property type="entry name" value="AB_hydrolase_fold"/>
</dbReference>
<keyword evidence="4" id="KW-1185">Reference proteome</keyword>
<comment type="caution">
    <text evidence="3">The sequence shown here is derived from an EMBL/GenBank/DDBJ whole genome shotgun (WGS) entry which is preliminary data.</text>
</comment>
<dbReference type="InterPro" id="IPR042099">
    <property type="entry name" value="ANL_N_sf"/>
</dbReference>
<dbReference type="SUPFAM" id="SSF56801">
    <property type="entry name" value="Acetyl-CoA synthetase-like"/>
    <property type="match status" value="1"/>
</dbReference>
<dbReference type="OrthoDB" id="429813at2759"/>
<dbReference type="SUPFAM" id="SSF53474">
    <property type="entry name" value="alpha/beta-Hydrolases"/>
    <property type="match status" value="1"/>
</dbReference>
<proteinExistence type="predicted"/>
<evidence type="ECO:0000313" key="4">
    <source>
        <dbReference type="Proteomes" id="UP000567179"/>
    </source>
</evidence>
<reference evidence="3 4" key="1">
    <citation type="journal article" date="2020" name="ISME J.">
        <title>Uncovering the hidden diversity of litter-decomposition mechanisms in mushroom-forming fungi.</title>
        <authorList>
            <person name="Floudas D."/>
            <person name="Bentzer J."/>
            <person name="Ahren D."/>
            <person name="Johansson T."/>
            <person name="Persson P."/>
            <person name="Tunlid A."/>
        </authorList>
    </citation>
    <scope>NUCLEOTIDE SEQUENCE [LARGE SCALE GENOMIC DNA]</scope>
    <source>
        <strain evidence="3 4">CBS 101986</strain>
    </source>
</reference>
<dbReference type="EMBL" id="JAACJJ010000028">
    <property type="protein sequence ID" value="KAF5322707.1"/>
    <property type="molecule type" value="Genomic_DNA"/>
</dbReference>
<sequence length="960" mass="106373">MDLPDISLPLLDAIEHNVAHNPSYPLFCYETESGTVEKVSWGRAGTAFNIAAWSVLNELGSVANASSPIGIIASLDSTSFYSIIVGVLKAGRVPFLISIRNTPEAIANLLSLTKCTIILSTDDVMTENLVTASVKLFQGSSSLNVHRISAPTFAQLYGPDVVPTSAPIVDKKTRDEAITVYENRQLGNFELQLDTQLALQLRFNHAQKGKVGHGIGTQVENEGARRCSVKREVHQSSLATFLGLTLSVNRPRTPPLLPSSDVVLRGAITTRCKILYCAPTFLEAWAADSANIEALKSFDIVVYGGGAVRDDVATLLVDNDVNLLPIMGLSETNVISSFNPKHIKAEGPAWYETDPLIDLVFVPEDEEKLKGVYRIVMKGNSIRQPASYDTTIDGLPAFDTKDLVIFHPNNPKLWKLVGRADDQIIHSTGEKTNPVPIEAVLEMSPFIKNALMFGRARLQPGVLISPSKDYLFDITDHKRDSISRANQSSPTHSRIFREMILVVDPLKPFEYTAKGSLRRHATLNKYEKDIELLYEATETSNSVVIETPTSLKRDAILTSIRRIVHTILEHDVADEDDIFRVGADSLCALSIRISITRGLLTSGLVAAAITDTIPRDLVYLHPSISTLADFVSSATFLNGRVRPQTEGQCLQSSFDEDLRWQAVLQCNDTLVELAPNRSAEKPPLIIIHSGSGRLTSYRPFLRYHGNVWGIQMTDVTPTESIDDIAAFYYQQIKGKWPQGPYRIASYSGSSMILMALVELAEQHGNEVVQFSMVEHFPSLFFGNVKPSEVRIDDEEWTNEHVKELIHQMATLLIPSMNIRARLFSNAVAVRRNQEIIDSLMGTLKTPVSELVLARMTMIQKLSLKFLMSNRFLSLNNDGQKIWSSNLFRKWVGGIQARLTLHVATEGANVTIPEDIKEQRTDLGATALLGDVPFTLVTIEGDHSSVLVEETLRRSLEEEYM</sequence>
<dbReference type="Pfam" id="PF23562">
    <property type="entry name" value="AMP-binding_C_3"/>
    <property type="match status" value="1"/>
</dbReference>
<dbReference type="Gene3D" id="3.40.50.12780">
    <property type="entry name" value="N-terminal domain of ligase-like"/>
    <property type="match status" value="2"/>
</dbReference>
<name>A0A8H5F3Y4_9AGAR</name>